<dbReference type="RefSeq" id="WP_068822228.1">
    <property type="nucleotide sequence ID" value="NZ_LWHJ01000027.1"/>
</dbReference>
<dbReference type="Gene3D" id="2.30.30.40">
    <property type="entry name" value="SH3 Domains"/>
    <property type="match status" value="1"/>
</dbReference>
<protein>
    <submittedName>
        <fullName evidence="7">Hydrolase Nlp/P60</fullName>
    </submittedName>
</protein>
<reference evidence="7 8" key="1">
    <citation type="submission" date="2016-04" db="EMBL/GenBank/DDBJ databases">
        <authorList>
            <person name="Evans L.H."/>
            <person name="Alamgir A."/>
            <person name="Owens N."/>
            <person name="Weber N.D."/>
            <person name="Virtaneva K."/>
            <person name="Barbian K."/>
            <person name="Babar A."/>
            <person name="Rosenke K."/>
        </authorList>
    </citation>
    <scope>NUCLEOTIDE SEQUENCE [LARGE SCALE GENOMIC DNA]</scope>
    <source>
        <strain evidence="7 8">CCM 8644</strain>
    </source>
</reference>
<dbReference type="Pfam" id="PF18348">
    <property type="entry name" value="SH3_16"/>
    <property type="match status" value="1"/>
</dbReference>
<dbReference type="InterPro" id="IPR038765">
    <property type="entry name" value="Papain-like_cys_pep_sf"/>
</dbReference>
<dbReference type="InterPro" id="IPR003646">
    <property type="entry name" value="SH3-like_bac-type"/>
</dbReference>
<evidence type="ECO:0000259" key="6">
    <source>
        <dbReference type="PROSITE" id="PS51935"/>
    </source>
</evidence>
<name>A0A179DFN2_9SPHI</name>
<keyword evidence="8" id="KW-1185">Reference proteome</keyword>
<dbReference type="AlphaFoldDB" id="A0A179DFN2"/>
<evidence type="ECO:0000313" key="7">
    <source>
        <dbReference type="EMBL" id="OAQ39612.1"/>
    </source>
</evidence>
<gene>
    <name evidence="7" type="ORF">A5893_08455</name>
</gene>
<evidence type="ECO:0000313" key="8">
    <source>
        <dbReference type="Proteomes" id="UP000078459"/>
    </source>
</evidence>
<dbReference type="OrthoDB" id="9813368at2"/>
<organism evidence="7 8">
    <name type="scientific">Pedobacter psychrophilus</name>
    <dbReference type="NCBI Taxonomy" id="1826909"/>
    <lineage>
        <taxon>Bacteria</taxon>
        <taxon>Pseudomonadati</taxon>
        <taxon>Bacteroidota</taxon>
        <taxon>Sphingobacteriia</taxon>
        <taxon>Sphingobacteriales</taxon>
        <taxon>Sphingobacteriaceae</taxon>
        <taxon>Pedobacter</taxon>
    </lineage>
</organism>
<dbReference type="EMBL" id="LWHJ01000027">
    <property type="protein sequence ID" value="OAQ39612.1"/>
    <property type="molecule type" value="Genomic_DNA"/>
</dbReference>
<evidence type="ECO:0000256" key="1">
    <source>
        <dbReference type="ARBA" id="ARBA00007074"/>
    </source>
</evidence>
<sequence>MKNTLGICNLSVIPVKKEASHQSEMVSQLLFGDTYQVLEQDGNWFKVKVIDDGYEGYVNENQIAYTDDLQNNSKSGLGFLTRAAYTLILKGNSKEPIYISAGCSLPFYEEGRCEFGNDFYQIPSNNVFIPNQEDFEADIQETAKIFLNSPYLWGGKTPSGIDCSGFSQIVFKMLGIAILRDASQQAEQGKSVDFLTEARAGDLAFFDNNEGKITHVGIMLNNSQIIHSSGKVKIDRIDNQGIFSLEQGKYTHKLRIIKRFTL</sequence>
<dbReference type="Proteomes" id="UP000078459">
    <property type="component" value="Unassembled WGS sequence"/>
</dbReference>
<evidence type="ECO:0000256" key="3">
    <source>
        <dbReference type="ARBA" id="ARBA00022801"/>
    </source>
</evidence>
<keyword evidence="3 7" id="KW-0378">Hydrolase</keyword>
<dbReference type="PROSITE" id="PS51935">
    <property type="entry name" value="NLPC_P60"/>
    <property type="match status" value="1"/>
</dbReference>
<dbReference type="Gene3D" id="3.90.1720.10">
    <property type="entry name" value="endopeptidase domain like (from Nostoc punctiforme)"/>
    <property type="match status" value="1"/>
</dbReference>
<accession>A0A179DFN2</accession>
<comment type="similarity">
    <text evidence="1">Belongs to the peptidase C40 family.</text>
</comment>
<dbReference type="SUPFAM" id="SSF54001">
    <property type="entry name" value="Cysteine proteinases"/>
    <property type="match status" value="1"/>
</dbReference>
<dbReference type="STRING" id="1826909.A5893_08455"/>
<evidence type="ECO:0000256" key="2">
    <source>
        <dbReference type="ARBA" id="ARBA00022670"/>
    </source>
</evidence>
<keyword evidence="4" id="KW-0788">Thiol protease</keyword>
<dbReference type="GO" id="GO:0006508">
    <property type="term" value="P:proteolysis"/>
    <property type="evidence" value="ECO:0007669"/>
    <property type="project" value="UniProtKB-KW"/>
</dbReference>
<dbReference type="InterPro" id="IPR000064">
    <property type="entry name" value="NLP_P60_dom"/>
</dbReference>
<reference evidence="7 8" key="2">
    <citation type="submission" date="2016-06" db="EMBL/GenBank/DDBJ databases">
        <title>Pedobacter psychrophilus sp. nov., isolated from Antarctic fragmentary rock.</title>
        <authorList>
            <person name="Svec P."/>
        </authorList>
    </citation>
    <scope>NUCLEOTIDE SEQUENCE [LARGE SCALE GENOMIC DNA]</scope>
    <source>
        <strain evidence="7 8">CCM 8644</strain>
    </source>
</reference>
<keyword evidence="2" id="KW-0645">Protease</keyword>
<dbReference type="PANTHER" id="PTHR47053:SF1">
    <property type="entry name" value="MUREIN DD-ENDOPEPTIDASE MEPH-RELATED"/>
    <property type="match status" value="1"/>
</dbReference>
<proteinExistence type="inferred from homology"/>
<evidence type="ECO:0000259" key="5">
    <source>
        <dbReference type="PROSITE" id="PS51781"/>
    </source>
</evidence>
<dbReference type="InterPro" id="IPR051202">
    <property type="entry name" value="Peptidase_C40"/>
</dbReference>
<dbReference type="InterPro" id="IPR041382">
    <property type="entry name" value="SH3_16"/>
</dbReference>
<evidence type="ECO:0000256" key="4">
    <source>
        <dbReference type="ARBA" id="ARBA00022807"/>
    </source>
</evidence>
<feature type="domain" description="NlpC/P60" evidence="6">
    <location>
        <begin position="132"/>
        <end position="257"/>
    </location>
</feature>
<dbReference type="GO" id="GO:0008234">
    <property type="term" value="F:cysteine-type peptidase activity"/>
    <property type="evidence" value="ECO:0007669"/>
    <property type="project" value="UniProtKB-KW"/>
</dbReference>
<dbReference type="PROSITE" id="PS51781">
    <property type="entry name" value="SH3B"/>
    <property type="match status" value="1"/>
</dbReference>
<dbReference type="PANTHER" id="PTHR47053">
    <property type="entry name" value="MUREIN DD-ENDOPEPTIDASE MEPH-RELATED"/>
    <property type="match status" value="1"/>
</dbReference>
<feature type="domain" description="SH3b" evidence="5">
    <location>
        <begin position="2"/>
        <end position="67"/>
    </location>
</feature>
<comment type="caution">
    <text evidence="7">The sequence shown here is derived from an EMBL/GenBank/DDBJ whole genome shotgun (WGS) entry which is preliminary data.</text>
</comment>
<dbReference type="Pfam" id="PF00877">
    <property type="entry name" value="NLPC_P60"/>
    <property type="match status" value="1"/>
</dbReference>